<proteinExistence type="inferred from homology"/>
<comment type="cofactor">
    <cofactor evidence="1 5">
        <name>FAD</name>
        <dbReference type="ChEBI" id="CHEBI:57692"/>
    </cofactor>
</comment>
<comment type="caution">
    <text evidence="9">The sequence shown here is derived from an EMBL/GenBank/DDBJ whole genome shotgun (WGS) entry which is preliminary data.</text>
</comment>
<dbReference type="EMBL" id="BJVA01000002">
    <property type="protein sequence ID" value="GEK95390.1"/>
    <property type="molecule type" value="Genomic_DNA"/>
</dbReference>
<sequence>MQDAARQPPIQTQRPSTGMGIDGNEDAVFDFIVVGAGSAGCVVANRLSADGRFRVCLIEAGGDDRTPRIRIPAGTLTLYKSRTLAYQFASTPQQFLDNRCIHVPRGRALGGSTVMNSMIYIRGDRSDYDHWASLGCEGWGWDSVLPEFKALEHCQRQLDPEFHGFDGELDVATPRDVNPLSHSFVEAGIAAGIPENRDFNGATLEGVGIYDVTQRNGYRLSAYRAFIHPIRGRANLSVLTKAQVRNLIIEDRTVRGVTILQDGQARVLHARREVVLCAGAIGSPQILMASGIGPGATLVRAGISPLHDLSGVGGNLQDHLDGLVTVRSRDPRTLGFSARSLPAVLPSPLRFLFGRKGWLTTNYVEAGGFAHTSLSDGRVPDIQFHFVPGYRSPRGRLFEWGHGIAIHTCVLRPRSRGKISLATDGSNAPVIDFSFGSDPQDLRVLCEGIKVARNILSQTAFDGTRGIEQAPGKTVVSDQDILNYLRRSAATVFHPAGTCRMGSDAGAVVTPRLSVVGLSGLRVADASIMPTLISGNTSAPSMMIGAKAARMILEDA</sequence>
<dbReference type="Pfam" id="PF00732">
    <property type="entry name" value="GMC_oxred_N"/>
    <property type="match status" value="1"/>
</dbReference>
<keyword evidence="4 5" id="KW-0274">FAD</keyword>
<dbReference type="Gene3D" id="3.50.50.60">
    <property type="entry name" value="FAD/NAD(P)-binding domain"/>
    <property type="match status" value="1"/>
</dbReference>
<evidence type="ECO:0000256" key="1">
    <source>
        <dbReference type="ARBA" id="ARBA00001974"/>
    </source>
</evidence>
<evidence type="ECO:0000256" key="2">
    <source>
        <dbReference type="ARBA" id="ARBA00010790"/>
    </source>
</evidence>
<dbReference type="SUPFAM" id="SSF51905">
    <property type="entry name" value="FAD/NAD(P)-binding domain"/>
    <property type="match status" value="1"/>
</dbReference>
<dbReference type="PANTHER" id="PTHR11552">
    <property type="entry name" value="GLUCOSE-METHANOL-CHOLINE GMC OXIDOREDUCTASE"/>
    <property type="match status" value="1"/>
</dbReference>
<dbReference type="PANTHER" id="PTHR11552:SF147">
    <property type="entry name" value="CHOLINE DEHYDROGENASE, MITOCHONDRIAL"/>
    <property type="match status" value="1"/>
</dbReference>
<gene>
    <name evidence="9" type="ORF">GKA01_05870</name>
</gene>
<dbReference type="InterPro" id="IPR007867">
    <property type="entry name" value="GMC_OxRtase_C"/>
</dbReference>
<evidence type="ECO:0000259" key="8">
    <source>
        <dbReference type="PROSITE" id="PS00624"/>
    </source>
</evidence>
<comment type="similarity">
    <text evidence="2 6">Belongs to the GMC oxidoreductase family.</text>
</comment>
<keyword evidence="3 6" id="KW-0285">Flavoprotein</keyword>
<dbReference type="InterPro" id="IPR000172">
    <property type="entry name" value="GMC_OxRdtase_N"/>
</dbReference>
<accession>A0A511B4M1</accession>
<dbReference type="RefSeq" id="WP_228119857.1">
    <property type="nucleotide sequence ID" value="NZ_BARK01000001.1"/>
</dbReference>
<dbReference type="PROSITE" id="PS00623">
    <property type="entry name" value="GMC_OXRED_1"/>
    <property type="match status" value="1"/>
</dbReference>
<dbReference type="InterPro" id="IPR036188">
    <property type="entry name" value="FAD/NAD-bd_sf"/>
</dbReference>
<dbReference type="SUPFAM" id="SSF54373">
    <property type="entry name" value="FAD-linked reductases, C-terminal domain"/>
    <property type="match status" value="1"/>
</dbReference>
<evidence type="ECO:0000256" key="4">
    <source>
        <dbReference type="ARBA" id="ARBA00022827"/>
    </source>
</evidence>
<dbReference type="InterPro" id="IPR012132">
    <property type="entry name" value="GMC_OxRdtase"/>
</dbReference>
<feature type="domain" description="Glucose-methanol-choline oxidoreductase N-terminal" evidence="7">
    <location>
        <begin position="106"/>
        <end position="129"/>
    </location>
</feature>
<evidence type="ECO:0000259" key="7">
    <source>
        <dbReference type="PROSITE" id="PS00623"/>
    </source>
</evidence>
<dbReference type="Proteomes" id="UP000321079">
    <property type="component" value="Unassembled WGS sequence"/>
</dbReference>
<dbReference type="PIRSF" id="PIRSF000137">
    <property type="entry name" value="Alcohol_oxidase"/>
    <property type="match status" value="1"/>
</dbReference>
<dbReference type="Gene3D" id="3.30.560.10">
    <property type="entry name" value="Glucose Oxidase, domain 3"/>
    <property type="match status" value="1"/>
</dbReference>
<evidence type="ECO:0000256" key="3">
    <source>
        <dbReference type="ARBA" id="ARBA00022630"/>
    </source>
</evidence>
<keyword evidence="10" id="KW-1185">Reference proteome</keyword>
<feature type="binding site" evidence="5">
    <location>
        <position position="244"/>
    </location>
    <ligand>
        <name>FAD</name>
        <dbReference type="ChEBI" id="CHEBI:57692"/>
    </ligand>
</feature>
<evidence type="ECO:0000256" key="6">
    <source>
        <dbReference type="RuleBase" id="RU003968"/>
    </source>
</evidence>
<dbReference type="GO" id="GO:0050660">
    <property type="term" value="F:flavin adenine dinucleotide binding"/>
    <property type="evidence" value="ECO:0007669"/>
    <property type="project" value="InterPro"/>
</dbReference>
<evidence type="ECO:0000313" key="10">
    <source>
        <dbReference type="Proteomes" id="UP000321079"/>
    </source>
</evidence>
<dbReference type="AlphaFoldDB" id="A0A511B4M1"/>
<evidence type="ECO:0000256" key="5">
    <source>
        <dbReference type="PIRSR" id="PIRSR000137-2"/>
    </source>
</evidence>
<dbReference type="Pfam" id="PF05199">
    <property type="entry name" value="GMC_oxred_C"/>
    <property type="match status" value="1"/>
</dbReference>
<dbReference type="GO" id="GO:0016614">
    <property type="term" value="F:oxidoreductase activity, acting on CH-OH group of donors"/>
    <property type="evidence" value="ECO:0007669"/>
    <property type="project" value="InterPro"/>
</dbReference>
<protein>
    <submittedName>
        <fullName evidence="9">Alcohol dehydrogenase</fullName>
    </submittedName>
</protein>
<dbReference type="PROSITE" id="PS00624">
    <property type="entry name" value="GMC_OXRED_2"/>
    <property type="match status" value="1"/>
</dbReference>
<reference evidence="9 10" key="1">
    <citation type="submission" date="2019-07" db="EMBL/GenBank/DDBJ databases">
        <title>Whole genome shotgun sequence of Gluconobacter kanchanaburiensis NBRC 103587.</title>
        <authorList>
            <person name="Hosoyama A."/>
            <person name="Uohara A."/>
            <person name="Ohji S."/>
            <person name="Ichikawa N."/>
        </authorList>
    </citation>
    <scope>NUCLEOTIDE SEQUENCE [LARGE SCALE GENOMIC DNA]</scope>
    <source>
        <strain evidence="9 10">NBRC 103587</strain>
    </source>
</reference>
<evidence type="ECO:0000313" key="9">
    <source>
        <dbReference type="EMBL" id="GEK95390.1"/>
    </source>
</evidence>
<organism evidence="9 10">
    <name type="scientific">Gluconobacter kanchanaburiensis NBRC 103587</name>
    <dbReference type="NCBI Taxonomy" id="1307948"/>
    <lineage>
        <taxon>Bacteria</taxon>
        <taxon>Pseudomonadati</taxon>
        <taxon>Pseudomonadota</taxon>
        <taxon>Alphaproteobacteria</taxon>
        <taxon>Acetobacterales</taxon>
        <taxon>Acetobacteraceae</taxon>
        <taxon>Gluconobacter</taxon>
    </lineage>
</organism>
<feature type="domain" description="Glucose-methanol-choline oxidoreductase N-terminal" evidence="8">
    <location>
        <begin position="279"/>
        <end position="293"/>
    </location>
</feature>
<name>A0A511B4M1_9PROT</name>